<dbReference type="InterPro" id="IPR016181">
    <property type="entry name" value="Acyl_CoA_acyltransferase"/>
</dbReference>
<evidence type="ECO:0000313" key="5">
    <source>
        <dbReference type="Proteomes" id="UP000182835"/>
    </source>
</evidence>
<name>A0A1L8R8J8_9ENTE</name>
<evidence type="ECO:0000256" key="2">
    <source>
        <dbReference type="ARBA" id="ARBA00023315"/>
    </source>
</evidence>
<dbReference type="SUPFAM" id="SSF55729">
    <property type="entry name" value="Acyl-CoA N-acyltransferases (Nat)"/>
    <property type="match status" value="1"/>
</dbReference>
<evidence type="ECO:0000259" key="3">
    <source>
        <dbReference type="PROSITE" id="PS51186"/>
    </source>
</evidence>
<reference evidence="4 5" key="1">
    <citation type="submission" date="2014-12" db="EMBL/GenBank/DDBJ databases">
        <title>Draft genome sequences of 29 type strains of Enterococci.</title>
        <authorList>
            <person name="Zhong Z."/>
            <person name="Sun Z."/>
            <person name="Liu W."/>
            <person name="Zhang W."/>
            <person name="Zhang H."/>
        </authorList>
    </citation>
    <scope>NUCLEOTIDE SEQUENCE [LARGE SCALE GENOMIC DNA]</scope>
    <source>
        <strain evidence="4 5">DSM 21207</strain>
    </source>
</reference>
<feature type="domain" description="N-acetyltransferase" evidence="3">
    <location>
        <begin position="32"/>
        <end position="178"/>
    </location>
</feature>
<organism evidence="4 5">
    <name type="scientific">Enterococcus canintestini</name>
    <dbReference type="NCBI Taxonomy" id="317010"/>
    <lineage>
        <taxon>Bacteria</taxon>
        <taxon>Bacillati</taxon>
        <taxon>Bacillota</taxon>
        <taxon>Bacilli</taxon>
        <taxon>Lactobacillales</taxon>
        <taxon>Enterococcaceae</taxon>
        <taxon>Enterococcus</taxon>
    </lineage>
</organism>
<dbReference type="PANTHER" id="PTHR43800:SF1">
    <property type="entry name" value="PEPTIDYL-LYSINE N-ACETYLTRANSFERASE YJAB"/>
    <property type="match status" value="1"/>
</dbReference>
<dbReference type="Proteomes" id="UP000182835">
    <property type="component" value="Unassembled WGS sequence"/>
</dbReference>
<dbReference type="EMBL" id="JXKG01000003">
    <property type="protein sequence ID" value="OJG16079.1"/>
    <property type="molecule type" value="Genomic_DNA"/>
</dbReference>
<protein>
    <submittedName>
        <fullName evidence="4">Acetyltransferase</fullName>
    </submittedName>
</protein>
<dbReference type="Pfam" id="PF13673">
    <property type="entry name" value="Acetyltransf_10"/>
    <property type="match status" value="1"/>
</dbReference>
<dbReference type="PANTHER" id="PTHR43800">
    <property type="entry name" value="PEPTIDYL-LYSINE N-ACETYLTRANSFERASE YJAB"/>
    <property type="match status" value="1"/>
</dbReference>
<comment type="caution">
    <text evidence="4">The sequence shown here is derived from an EMBL/GenBank/DDBJ whole genome shotgun (WGS) entry which is preliminary data.</text>
</comment>
<dbReference type="RefSeq" id="WP_159429694.1">
    <property type="nucleotide sequence ID" value="NZ_JBHLVQ010000033.1"/>
</dbReference>
<dbReference type="InterPro" id="IPR000182">
    <property type="entry name" value="GNAT_dom"/>
</dbReference>
<dbReference type="AlphaFoldDB" id="A0A1L8R8J8"/>
<dbReference type="STRING" id="317010.RU96_GL001576"/>
<keyword evidence="1 4" id="KW-0808">Transferase</keyword>
<dbReference type="PROSITE" id="PS51186">
    <property type="entry name" value="GNAT"/>
    <property type="match status" value="1"/>
</dbReference>
<keyword evidence="2" id="KW-0012">Acyltransferase</keyword>
<dbReference type="Gene3D" id="3.40.630.30">
    <property type="match status" value="1"/>
</dbReference>
<proteinExistence type="predicted"/>
<dbReference type="OrthoDB" id="9789605at2"/>
<accession>A0A1L8R8J8</accession>
<evidence type="ECO:0000256" key="1">
    <source>
        <dbReference type="ARBA" id="ARBA00022679"/>
    </source>
</evidence>
<sequence>MTQKNDDLSLDTLLISQDFLPITTKANDNLNSTFYVIPKNKRTKQLLQQLTLLWHQSVLTSHDFLTPTDIVAIKPEVTQGLSQIETLILAIKDHKPQAFMGIAENKIEMLFIAPSFQGKGLGKALLNLAETNYQVQFVDVNEQNKSAVAFYHKMGFQIMNRSPLDDASRPFPILHLTNKTSF</sequence>
<dbReference type="GO" id="GO:0016747">
    <property type="term" value="F:acyltransferase activity, transferring groups other than amino-acyl groups"/>
    <property type="evidence" value="ECO:0007669"/>
    <property type="project" value="InterPro"/>
</dbReference>
<evidence type="ECO:0000313" key="4">
    <source>
        <dbReference type="EMBL" id="OJG16079.1"/>
    </source>
</evidence>
<dbReference type="CDD" id="cd04301">
    <property type="entry name" value="NAT_SF"/>
    <property type="match status" value="1"/>
</dbReference>
<gene>
    <name evidence="4" type="ORF">RU96_GL001576</name>
</gene>